<dbReference type="EMBL" id="LAZR01004109">
    <property type="protein sequence ID" value="KKN11687.1"/>
    <property type="molecule type" value="Genomic_DNA"/>
</dbReference>
<name>A0A0F9NI76_9ZZZZ</name>
<organism evidence="2">
    <name type="scientific">marine sediment metagenome</name>
    <dbReference type="NCBI Taxonomy" id="412755"/>
    <lineage>
        <taxon>unclassified sequences</taxon>
        <taxon>metagenomes</taxon>
        <taxon>ecological metagenomes</taxon>
    </lineage>
</organism>
<comment type="caution">
    <text evidence="2">The sequence shown here is derived from an EMBL/GenBank/DDBJ whole genome shotgun (WGS) entry which is preliminary data.</text>
</comment>
<feature type="transmembrane region" description="Helical" evidence="1">
    <location>
        <begin position="49"/>
        <end position="71"/>
    </location>
</feature>
<sequence length="74" mass="8204">MAKPTAYQLLKDIHEVTGNLETKFNERFTAVEKRVDVVEGVTNNMVGKIGIGVIVLSTIIGAVVNFVVDLFRKR</sequence>
<accession>A0A0F9NI76</accession>
<keyword evidence="1" id="KW-0812">Transmembrane</keyword>
<reference evidence="2" key="1">
    <citation type="journal article" date="2015" name="Nature">
        <title>Complex archaea that bridge the gap between prokaryotes and eukaryotes.</title>
        <authorList>
            <person name="Spang A."/>
            <person name="Saw J.H."/>
            <person name="Jorgensen S.L."/>
            <person name="Zaremba-Niedzwiedzka K."/>
            <person name="Martijn J."/>
            <person name="Lind A.E."/>
            <person name="van Eijk R."/>
            <person name="Schleper C."/>
            <person name="Guy L."/>
            <person name="Ettema T.J."/>
        </authorList>
    </citation>
    <scope>NUCLEOTIDE SEQUENCE</scope>
</reference>
<keyword evidence="1" id="KW-0472">Membrane</keyword>
<keyword evidence="1" id="KW-1133">Transmembrane helix</keyword>
<protein>
    <submittedName>
        <fullName evidence="2">Uncharacterized protein</fullName>
    </submittedName>
</protein>
<evidence type="ECO:0000256" key="1">
    <source>
        <dbReference type="SAM" id="Phobius"/>
    </source>
</evidence>
<evidence type="ECO:0000313" key="2">
    <source>
        <dbReference type="EMBL" id="KKN11687.1"/>
    </source>
</evidence>
<dbReference type="AlphaFoldDB" id="A0A0F9NI76"/>
<proteinExistence type="predicted"/>
<gene>
    <name evidence="2" type="ORF">LCGC14_1023940</name>
</gene>